<name>A0A812I172_9DINO</name>
<accession>A0A812I172</accession>
<dbReference type="Pfam" id="PF02622">
    <property type="entry name" value="DUF179"/>
    <property type="match status" value="1"/>
</dbReference>
<organism evidence="1 2">
    <name type="scientific">Symbiodinium natans</name>
    <dbReference type="NCBI Taxonomy" id="878477"/>
    <lineage>
        <taxon>Eukaryota</taxon>
        <taxon>Sar</taxon>
        <taxon>Alveolata</taxon>
        <taxon>Dinophyceae</taxon>
        <taxon>Suessiales</taxon>
        <taxon>Symbiodiniaceae</taxon>
        <taxon>Symbiodinium</taxon>
    </lineage>
</organism>
<sequence>MARDVPGRARRLRMGALSVVAAVVGVSSGRLLLSFVQAACWGPSRSLQVRRAAESTPGEPSEPEEEDTTNVELFRQSLIQGWASGGSVGGASGTSDWAEPIEPADVRPGDILLGDPASFFGEGASNALRRVGLQERIPADYPRRERLRYLPVVLLTEVDKESDTARGVWLTLRTGRLLGDLIDVFHSRPLLYGGPASSEGVTMVHPYPQVEGSKPLSDGGLYLGGSLAGAQAFVEDGTGSSLRIRFFLNRIEWNKGEFAADLDGDGRSFLPVRCSVDVVLTETDAVDAKPLWAKVAELAGGAVAEAGRQYDLL</sequence>
<comment type="caution">
    <text evidence="1">The sequence shown here is derived from an EMBL/GenBank/DDBJ whole genome shotgun (WGS) entry which is preliminary data.</text>
</comment>
<dbReference type="Proteomes" id="UP000604046">
    <property type="component" value="Unassembled WGS sequence"/>
</dbReference>
<dbReference type="EMBL" id="CAJNDS010000150">
    <property type="protein sequence ID" value="CAE6970783.1"/>
    <property type="molecule type" value="Genomic_DNA"/>
</dbReference>
<reference evidence="1" key="1">
    <citation type="submission" date="2021-02" db="EMBL/GenBank/DDBJ databases">
        <authorList>
            <person name="Dougan E. K."/>
            <person name="Rhodes N."/>
            <person name="Thang M."/>
            <person name="Chan C."/>
        </authorList>
    </citation>
    <scope>NUCLEOTIDE SEQUENCE</scope>
</reference>
<evidence type="ECO:0000313" key="2">
    <source>
        <dbReference type="Proteomes" id="UP000604046"/>
    </source>
</evidence>
<protein>
    <submittedName>
        <fullName evidence="1">Uncharacterized protein</fullName>
    </submittedName>
</protein>
<dbReference type="InterPro" id="IPR003774">
    <property type="entry name" value="AlgH-like"/>
</dbReference>
<dbReference type="OrthoDB" id="272750at2759"/>
<dbReference type="AlphaFoldDB" id="A0A812I172"/>
<dbReference type="Gene3D" id="3.40.1740.10">
    <property type="entry name" value="VC0467-like"/>
    <property type="match status" value="1"/>
</dbReference>
<keyword evidence="2" id="KW-1185">Reference proteome</keyword>
<dbReference type="SUPFAM" id="SSF143456">
    <property type="entry name" value="VC0467-like"/>
    <property type="match status" value="1"/>
</dbReference>
<evidence type="ECO:0000313" key="1">
    <source>
        <dbReference type="EMBL" id="CAE6970783.1"/>
    </source>
</evidence>
<gene>
    <name evidence="1" type="ORF">SNAT2548_LOCUS2521</name>
</gene>
<proteinExistence type="predicted"/>